<keyword evidence="3" id="KW-1185">Reference proteome</keyword>
<gene>
    <name evidence="2" type="primary">mlaD</name>
    <name evidence="2" type="ORF">E3E12_03935</name>
</gene>
<dbReference type="Pfam" id="PF02470">
    <property type="entry name" value="MlaD"/>
    <property type="match status" value="1"/>
</dbReference>
<dbReference type="NCBIfam" id="TIGR04430">
    <property type="entry name" value="OM_asym_MlaD"/>
    <property type="match status" value="1"/>
</dbReference>
<dbReference type="AlphaFoldDB" id="A0A4Y6UCQ7"/>
<dbReference type="PANTHER" id="PTHR33371">
    <property type="entry name" value="INTERMEMBRANE PHOSPHOLIPID TRANSPORT SYSTEM BINDING PROTEIN MLAD-RELATED"/>
    <property type="match status" value="1"/>
</dbReference>
<evidence type="ECO:0000259" key="1">
    <source>
        <dbReference type="Pfam" id="PF02470"/>
    </source>
</evidence>
<dbReference type="GO" id="GO:0005548">
    <property type="term" value="F:phospholipid transporter activity"/>
    <property type="evidence" value="ECO:0007669"/>
    <property type="project" value="TreeGrafter"/>
</dbReference>
<dbReference type="Proteomes" id="UP000318709">
    <property type="component" value="Chromosome"/>
</dbReference>
<dbReference type="OrthoDB" id="7164001at2"/>
<dbReference type="PANTHER" id="PTHR33371:SF4">
    <property type="entry name" value="INTERMEMBRANE PHOSPHOLIPID TRANSPORT SYSTEM BINDING PROTEIN MLAD"/>
    <property type="match status" value="1"/>
</dbReference>
<evidence type="ECO:0000313" key="2">
    <source>
        <dbReference type="EMBL" id="QDH14358.1"/>
    </source>
</evidence>
<dbReference type="InterPro" id="IPR003399">
    <property type="entry name" value="Mce/MlaD"/>
</dbReference>
<reference evidence="2 3" key="1">
    <citation type="submission" date="2019-03" db="EMBL/GenBank/DDBJ databases">
        <title>The complete genome sequence of Swingsia_sp. F3b2 LMG30590(T).</title>
        <authorList>
            <person name="Chua K.-O."/>
            <person name="Chan K.-G."/>
            <person name="See-Too W.-S."/>
        </authorList>
    </citation>
    <scope>NUCLEOTIDE SEQUENCE [LARGE SCALE GENOMIC DNA]</scope>
    <source>
        <strain evidence="2 3">F3b2</strain>
    </source>
</reference>
<dbReference type="GO" id="GO:0005543">
    <property type="term" value="F:phospholipid binding"/>
    <property type="evidence" value="ECO:0007669"/>
    <property type="project" value="TreeGrafter"/>
</dbReference>
<dbReference type="KEGG" id="swf:E3E12_03935"/>
<dbReference type="InterPro" id="IPR030970">
    <property type="entry name" value="ABC_MlaD"/>
</dbReference>
<dbReference type="EMBL" id="CP038231">
    <property type="protein sequence ID" value="QDH14358.1"/>
    <property type="molecule type" value="Genomic_DNA"/>
</dbReference>
<protein>
    <submittedName>
        <fullName evidence="2">Outer membrane lipid asymmetry maintenance protein MlaD</fullName>
    </submittedName>
</protein>
<feature type="domain" description="Mce/MlaD" evidence="1">
    <location>
        <begin position="36"/>
        <end position="114"/>
    </location>
</feature>
<organism evidence="2 3">
    <name type="scientific">Formicincola oecophyllae</name>
    <dbReference type="NCBI Taxonomy" id="2558361"/>
    <lineage>
        <taxon>Bacteria</taxon>
        <taxon>Pseudomonadati</taxon>
        <taxon>Pseudomonadota</taxon>
        <taxon>Alphaproteobacteria</taxon>
        <taxon>Acetobacterales</taxon>
        <taxon>Acetobacteraceae</taxon>
        <taxon>Formicincola</taxon>
    </lineage>
</organism>
<proteinExistence type="predicted"/>
<dbReference type="RefSeq" id="WP_141444061.1">
    <property type="nucleotide sequence ID" value="NZ_CP038231.1"/>
</dbReference>
<sequence>MQRETRLELLAGLVVAGLLVVMMVLAVAGRQHKHSDGYPLNATFSSVDGLDIGSDVDLAGIVVGHVTKMSIDPRTYQAQVTFTVAPDVKLPVDSAALITSTSLLGSKYIALSPGGADAMLKPGAMIAQTQGAISLEQLLSKFIFSLTSSLSSEEAALKKALAPSCGKQAQPQDGQHPAQAQVP</sequence>
<accession>A0A4Y6UCQ7</accession>
<name>A0A4Y6UCQ7_9PROT</name>
<evidence type="ECO:0000313" key="3">
    <source>
        <dbReference type="Proteomes" id="UP000318709"/>
    </source>
</evidence>
<dbReference type="InterPro" id="IPR052336">
    <property type="entry name" value="MlaD_Phospholipid_Transporter"/>
</dbReference>